<evidence type="ECO:0000256" key="9">
    <source>
        <dbReference type="SAM" id="MobiDB-lite"/>
    </source>
</evidence>
<evidence type="ECO:0000256" key="5">
    <source>
        <dbReference type="ARBA" id="ARBA00022729"/>
    </source>
</evidence>
<dbReference type="CDD" id="cd22209">
    <property type="entry name" value="EMC10"/>
    <property type="match status" value="1"/>
</dbReference>
<dbReference type="OrthoDB" id="1894652at2759"/>
<evidence type="ECO:0000313" key="11">
    <source>
        <dbReference type="EMBL" id="KAJ8450516.1"/>
    </source>
</evidence>
<dbReference type="GO" id="GO:0005789">
    <property type="term" value="C:endoplasmic reticulum membrane"/>
    <property type="evidence" value="ECO:0007669"/>
    <property type="project" value="UniProtKB-SubCell"/>
</dbReference>
<evidence type="ECO:0000256" key="8">
    <source>
        <dbReference type="ARBA" id="ARBA00023136"/>
    </source>
</evidence>
<feature type="compositionally biased region" description="Low complexity" evidence="9">
    <location>
        <begin position="51"/>
        <end position="66"/>
    </location>
</feature>
<dbReference type="Proteomes" id="UP001153076">
    <property type="component" value="Unassembled WGS sequence"/>
</dbReference>
<evidence type="ECO:0000256" key="1">
    <source>
        <dbReference type="ARBA" id="ARBA00004115"/>
    </source>
</evidence>
<name>A0A9Q1KXA1_9CARY</name>
<protein>
    <recommendedName>
        <fullName evidence="3">ER membrane protein complex subunit 10</fullName>
    </recommendedName>
</protein>
<evidence type="ECO:0000256" key="6">
    <source>
        <dbReference type="ARBA" id="ARBA00022824"/>
    </source>
</evidence>
<keyword evidence="8" id="KW-0472">Membrane</keyword>
<organism evidence="11 12">
    <name type="scientific">Carnegiea gigantea</name>
    <dbReference type="NCBI Taxonomy" id="171969"/>
    <lineage>
        <taxon>Eukaryota</taxon>
        <taxon>Viridiplantae</taxon>
        <taxon>Streptophyta</taxon>
        <taxon>Embryophyta</taxon>
        <taxon>Tracheophyta</taxon>
        <taxon>Spermatophyta</taxon>
        <taxon>Magnoliopsida</taxon>
        <taxon>eudicotyledons</taxon>
        <taxon>Gunneridae</taxon>
        <taxon>Pentapetalae</taxon>
        <taxon>Caryophyllales</taxon>
        <taxon>Cactineae</taxon>
        <taxon>Cactaceae</taxon>
        <taxon>Cactoideae</taxon>
        <taxon>Echinocereeae</taxon>
        <taxon>Carnegiea</taxon>
    </lineage>
</organism>
<evidence type="ECO:0000256" key="3">
    <source>
        <dbReference type="ARBA" id="ARBA00020105"/>
    </source>
</evidence>
<proteinExistence type="inferred from homology"/>
<accession>A0A9Q1KXA1</accession>
<feature type="signal peptide" evidence="10">
    <location>
        <begin position="1"/>
        <end position="22"/>
    </location>
</feature>
<evidence type="ECO:0000313" key="12">
    <source>
        <dbReference type="Proteomes" id="UP001153076"/>
    </source>
</evidence>
<feature type="region of interest" description="Disordered" evidence="9">
    <location>
        <begin position="39"/>
        <end position="77"/>
    </location>
</feature>
<dbReference type="AlphaFoldDB" id="A0A9Q1KXA1"/>
<dbReference type="EMBL" id="JAKOGI010000014">
    <property type="protein sequence ID" value="KAJ8450516.1"/>
    <property type="molecule type" value="Genomic_DNA"/>
</dbReference>
<comment type="similarity">
    <text evidence="2">Belongs to the EMC10 family.</text>
</comment>
<comment type="subcellular location">
    <subcellularLocation>
        <location evidence="1">Endoplasmic reticulum membrane</location>
        <topology evidence="1">Single-pass type I membrane protein</topology>
    </subcellularLocation>
</comment>
<keyword evidence="4" id="KW-0812">Transmembrane</keyword>
<sequence>MRARISLSFLLILSLFTPYSLSFQSDELLVDDEEFGLEGAPGRPVPDLDSPRFTTPSPLPTTTTTTTRRRSSDSDSDSKVQFTLEHAFGDSEFTPAGTFTARLKSWPHGGQTLTKLRFSRNPFNDEEKENFKDLLQDDDFYKVRLPSNVLSPPGRNYTVAAVKAEGVNVLAVNYGSPGACPYPRQRKVPSKWSFSSHTVLKYSEQAPSHIIHLIVLLVFVNRTPVFTEEVPGENAEGEGLKPPEKSFWAKYWMYLIPVGLIVMNAITQAMNMPEEQAAGQPGSAQQPARVAPAAARRR</sequence>
<dbReference type="Pfam" id="PF21203">
    <property type="entry name" value="ECM10"/>
    <property type="match status" value="1"/>
</dbReference>
<dbReference type="PANTHER" id="PTHR21397:SF4">
    <property type="entry name" value="ER MEMBRANE PROTEIN COMPLEX SUBUNIT 10"/>
    <property type="match status" value="1"/>
</dbReference>
<keyword evidence="12" id="KW-1185">Reference proteome</keyword>
<keyword evidence="6" id="KW-0256">Endoplasmic reticulum</keyword>
<keyword evidence="7" id="KW-1133">Transmembrane helix</keyword>
<evidence type="ECO:0000256" key="4">
    <source>
        <dbReference type="ARBA" id="ARBA00022692"/>
    </source>
</evidence>
<reference evidence="11" key="1">
    <citation type="submission" date="2022-04" db="EMBL/GenBank/DDBJ databases">
        <title>Carnegiea gigantea Genome sequencing and assembly v2.</title>
        <authorList>
            <person name="Copetti D."/>
            <person name="Sanderson M.J."/>
            <person name="Burquez A."/>
            <person name="Wojciechowski M.F."/>
        </authorList>
    </citation>
    <scope>NUCLEOTIDE SEQUENCE</scope>
    <source>
        <strain evidence="11">SGP5-SGP5p</strain>
        <tissue evidence="11">Aerial part</tissue>
    </source>
</reference>
<gene>
    <name evidence="11" type="ORF">Cgig2_020153</name>
</gene>
<feature type="compositionally biased region" description="Low complexity" evidence="9">
    <location>
        <begin position="276"/>
        <end position="298"/>
    </location>
</feature>
<evidence type="ECO:0000256" key="10">
    <source>
        <dbReference type="SAM" id="SignalP"/>
    </source>
</evidence>
<evidence type="ECO:0000256" key="7">
    <source>
        <dbReference type="ARBA" id="ARBA00022989"/>
    </source>
</evidence>
<evidence type="ECO:0000256" key="2">
    <source>
        <dbReference type="ARBA" id="ARBA00007695"/>
    </source>
</evidence>
<feature type="chain" id="PRO_5040107742" description="ER membrane protein complex subunit 10" evidence="10">
    <location>
        <begin position="23"/>
        <end position="298"/>
    </location>
</feature>
<feature type="region of interest" description="Disordered" evidence="9">
    <location>
        <begin position="274"/>
        <end position="298"/>
    </location>
</feature>
<dbReference type="PANTHER" id="PTHR21397">
    <property type="entry name" value="CHROMATIN COMPLEXES SUBUNIT BAP18-RELATED"/>
    <property type="match status" value="1"/>
</dbReference>
<keyword evidence="5 10" id="KW-0732">Signal</keyword>
<comment type="caution">
    <text evidence="11">The sequence shown here is derived from an EMBL/GenBank/DDBJ whole genome shotgun (WGS) entry which is preliminary data.</text>
</comment>